<feature type="active site" description="Charge relay system" evidence="6">
    <location>
        <position position="71"/>
    </location>
</feature>
<evidence type="ECO:0000256" key="4">
    <source>
        <dbReference type="ARBA" id="ARBA00048807"/>
    </source>
</evidence>
<evidence type="ECO:0000256" key="3">
    <source>
        <dbReference type="ARBA" id="ARBA00018141"/>
    </source>
</evidence>
<dbReference type="RefSeq" id="WP_115269667.1">
    <property type="nucleotide sequence ID" value="NZ_UGGU01000003.1"/>
</dbReference>
<dbReference type="GO" id="GO:0070497">
    <property type="term" value="F:6-carboxytetrahydropterin synthase activity"/>
    <property type="evidence" value="ECO:0007669"/>
    <property type="project" value="UniProtKB-EC"/>
</dbReference>
<proteinExistence type="inferred from homology"/>
<evidence type="ECO:0000256" key="6">
    <source>
        <dbReference type="PIRSR" id="PIRSR006113-1"/>
    </source>
</evidence>
<gene>
    <name evidence="8" type="primary">queD</name>
    <name evidence="8" type="ORF">NCTC10723_00840</name>
</gene>
<dbReference type="AlphaFoldDB" id="A0A377GX98"/>
<dbReference type="GO" id="GO:0046872">
    <property type="term" value="F:metal ion binding"/>
    <property type="evidence" value="ECO:0007669"/>
    <property type="project" value="UniProtKB-KW"/>
</dbReference>
<dbReference type="Pfam" id="PF01242">
    <property type="entry name" value="PTPS"/>
    <property type="match status" value="1"/>
</dbReference>
<keyword evidence="5 7" id="KW-0479">Metal-binding</keyword>
<evidence type="ECO:0000256" key="7">
    <source>
        <dbReference type="PIRSR" id="PIRSR006113-2"/>
    </source>
</evidence>
<dbReference type="SUPFAM" id="SSF55620">
    <property type="entry name" value="Tetrahydrobiopterin biosynthesis enzymes-like"/>
    <property type="match status" value="1"/>
</dbReference>
<organism evidence="8 9">
    <name type="scientific">Fusobacterium necrogenes</name>
    <dbReference type="NCBI Taxonomy" id="858"/>
    <lineage>
        <taxon>Bacteria</taxon>
        <taxon>Fusobacteriati</taxon>
        <taxon>Fusobacteriota</taxon>
        <taxon>Fusobacteriia</taxon>
        <taxon>Fusobacteriales</taxon>
        <taxon>Fusobacteriaceae</taxon>
        <taxon>Fusobacterium</taxon>
    </lineage>
</organism>
<dbReference type="PIRSF" id="PIRSF006113">
    <property type="entry name" value="PTP_synth"/>
    <property type="match status" value="1"/>
</dbReference>
<evidence type="ECO:0000256" key="1">
    <source>
        <dbReference type="ARBA" id="ARBA00005061"/>
    </source>
</evidence>
<comment type="pathway">
    <text evidence="1 5">Purine metabolism; 7-cyano-7-deazaguanine biosynthesis.</text>
</comment>
<comment type="similarity">
    <text evidence="2 5">Belongs to the PTPS family. QueD subfamily.</text>
</comment>
<dbReference type="OrthoDB" id="9804698at2"/>
<keyword evidence="5" id="KW-0671">Queuosine biosynthesis</keyword>
<dbReference type="PANTHER" id="PTHR12589:SF8">
    <property type="entry name" value="6-CARBOXY-5,6,7,8-TETRAHYDROPTERIN SYNTHASE"/>
    <property type="match status" value="1"/>
</dbReference>
<evidence type="ECO:0000313" key="8">
    <source>
        <dbReference type="EMBL" id="STO31392.1"/>
    </source>
</evidence>
<evidence type="ECO:0000313" key="9">
    <source>
        <dbReference type="Proteomes" id="UP000255328"/>
    </source>
</evidence>
<dbReference type="UniPathway" id="UPA00391"/>
<sequence length="142" mass="16592">MYTLISEASFDSAHFLSGYNGKCKNIHGHRWTIKMEICGEKLENEGHLRGMLLDFGDIKSMLKELADYFDHSLIIEKDSMRNATLNYLKEDGFRIIEIDFRPTAENFSKYIFDYFKERKIPVKKVIVYETPNNCATYSEGIK</sequence>
<dbReference type="EMBL" id="UGGU01000003">
    <property type="protein sequence ID" value="STO31392.1"/>
    <property type="molecule type" value="Genomic_DNA"/>
</dbReference>
<evidence type="ECO:0000256" key="2">
    <source>
        <dbReference type="ARBA" id="ARBA00008900"/>
    </source>
</evidence>
<comment type="catalytic activity">
    <reaction evidence="4 5">
        <text>7,8-dihydroneopterin 3'-triphosphate + H2O = 6-carboxy-5,6,7,8-tetrahydropterin + triphosphate + acetaldehyde + 2 H(+)</text>
        <dbReference type="Rhea" id="RHEA:27966"/>
        <dbReference type="ChEBI" id="CHEBI:15343"/>
        <dbReference type="ChEBI" id="CHEBI:15377"/>
        <dbReference type="ChEBI" id="CHEBI:15378"/>
        <dbReference type="ChEBI" id="CHEBI:18036"/>
        <dbReference type="ChEBI" id="CHEBI:58462"/>
        <dbReference type="ChEBI" id="CHEBI:61032"/>
        <dbReference type="EC" id="4.1.2.50"/>
    </reaction>
</comment>
<dbReference type="EC" id="4.-.-.-" evidence="5"/>
<protein>
    <recommendedName>
        <fullName evidence="3 5">6-carboxy-5,6,7,8-tetrahydropterin synthase</fullName>
        <ecNumber evidence="5">4.-.-.-</ecNumber>
    </recommendedName>
</protein>
<evidence type="ECO:0000256" key="5">
    <source>
        <dbReference type="PIRNR" id="PIRNR006113"/>
    </source>
</evidence>
<dbReference type="Proteomes" id="UP000255328">
    <property type="component" value="Unassembled WGS sequence"/>
</dbReference>
<name>A0A377GX98_9FUSO</name>
<dbReference type="InterPro" id="IPR007115">
    <property type="entry name" value="6-PTP_synth/QueD"/>
</dbReference>
<dbReference type="NCBIfam" id="TIGR03367">
    <property type="entry name" value="queuosine_QueD"/>
    <property type="match status" value="1"/>
</dbReference>
<keyword evidence="9" id="KW-1185">Reference proteome</keyword>
<reference evidence="8 9" key="1">
    <citation type="submission" date="2018-06" db="EMBL/GenBank/DDBJ databases">
        <authorList>
            <consortium name="Pathogen Informatics"/>
            <person name="Doyle S."/>
        </authorList>
    </citation>
    <scope>NUCLEOTIDE SEQUENCE [LARGE SCALE GENOMIC DNA]</scope>
    <source>
        <strain evidence="8 9">NCTC10723</strain>
    </source>
</reference>
<dbReference type="InterPro" id="IPR038418">
    <property type="entry name" value="6-PTP_synth/QueD_sf"/>
</dbReference>
<keyword evidence="5 7" id="KW-0862">Zinc</keyword>
<keyword evidence="5 8" id="KW-0456">Lyase</keyword>
<feature type="active site" description="Proton acceptor" evidence="6">
    <location>
        <position position="23"/>
    </location>
</feature>
<feature type="binding site" evidence="7">
    <location>
        <position position="27"/>
    </location>
    <ligand>
        <name>Zn(2+)</name>
        <dbReference type="ChEBI" id="CHEBI:29105"/>
    </ligand>
</feature>
<feature type="binding site" evidence="7">
    <location>
        <position position="29"/>
    </location>
    <ligand>
        <name>Zn(2+)</name>
        <dbReference type="ChEBI" id="CHEBI:29105"/>
    </ligand>
</feature>
<dbReference type="PANTHER" id="PTHR12589">
    <property type="entry name" value="PYRUVOYL TETRAHYDROBIOPTERIN SYNTHASE"/>
    <property type="match status" value="1"/>
</dbReference>
<dbReference type="Gene3D" id="3.30.479.10">
    <property type="entry name" value="6-pyruvoyl tetrahydropterin synthase/QueD"/>
    <property type="match status" value="1"/>
</dbReference>
<accession>A0A377GX98</accession>
<feature type="active site" description="Charge relay system" evidence="6">
    <location>
        <position position="129"/>
    </location>
</feature>
<comment type="cofactor">
    <cofactor evidence="5 7">
        <name>Zn(2+)</name>
        <dbReference type="ChEBI" id="CHEBI:29105"/>
    </cofactor>
    <text evidence="5 7">Binds 1 zinc ion per subunit.</text>
</comment>
<dbReference type="GO" id="GO:0008616">
    <property type="term" value="P:tRNA queuosine(34) biosynthetic process"/>
    <property type="evidence" value="ECO:0007669"/>
    <property type="project" value="UniProtKB-KW"/>
</dbReference>
<feature type="binding site" evidence="7">
    <location>
        <position position="14"/>
    </location>
    <ligand>
        <name>Zn(2+)</name>
        <dbReference type="ChEBI" id="CHEBI:29105"/>
    </ligand>
</feature>